<feature type="compositionally biased region" description="Basic and acidic residues" evidence="1">
    <location>
        <begin position="41"/>
        <end position="58"/>
    </location>
</feature>
<evidence type="ECO:0000313" key="3">
    <source>
        <dbReference type="Proteomes" id="UP000468735"/>
    </source>
</evidence>
<keyword evidence="3" id="KW-1185">Reference proteome</keyword>
<dbReference type="EMBL" id="WBMT01000021">
    <property type="protein sequence ID" value="KAB2342643.1"/>
    <property type="molecule type" value="Genomic_DNA"/>
</dbReference>
<accession>A0A6H9YIZ1</accession>
<comment type="caution">
    <text evidence="2">The sequence shown here is derived from an EMBL/GenBank/DDBJ whole genome shotgun (WGS) entry which is preliminary data.</text>
</comment>
<proteinExistence type="predicted"/>
<name>A0A6H9YIZ1_9ACTN</name>
<protein>
    <submittedName>
        <fullName evidence="2">Uncharacterized protein</fullName>
    </submittedName>
</protein>
<dbReference type="OrthoDB" id="3481647at2"/>
<gene>
    <name evidence="2" type="ORF">F8566_36985</name>
</gene>
<dbReference type="Proteomes" id="UP000468735">
    <property type="component" value="Unassembled WGS sequence"/>
</dbReference>
<organism evidence="2 3">
    <name type="scientific">Actinomadura rudentiformis</name>
    <dbReference type="NCBI Taxonomy" id="359158"/>
    <lineage>
        <taxon>Bacteria</taxon>
        <taxon>Bacillati</taxon>
        <taxon>Actinomycetota</taxon>
        <taxon>Actinomycetes</taxon>
        <taxon>Streptosporangiales</taxon>
        <taxon>Thermomonosporaceae</taxon>
        <taxon>Actinomadura</taxon>
    </lineage>
</organism>
<reference evidence="2 3" key="1">
    <citation type="submission" date="2019-09" db="EMBL/GenBank/DDBJ databases">
        <title>Actinomadura physcomitrii sp. nov., a novel actinomycete isolated from moss [Physcomitrium sphaericum (Ludw) Fuernr].</title>
        <authorList>
            <person name="Zhuang X."/>
            <person name="Liu C."/>
        </authorList>
    </citation>
    <scope>NUCLEOTIDE SEQUENCE [LARGE SCALE GENOMIC DNA]</scope>
    <source>
        <strain evidence="2 3">HMC1</strain>
    </source>
</reference>
<feature type="region of interest" description="Disordered" evidence="1">
    <location>
        <begin position="38"/>
        <end position="112"/>
    </location>
</feature>
<sequence>MIRGVLLPAFMRLAGPANWWAPRPLRRLHNLARSGYAYPMNDREDLGHEPEETHDKEFAPVNRGADARGRQRGTGPRDLSGTGTPGVDTPHPDTLPPTEEGVQEAERHDDSS</sequence>
<evidence type="ECO:0000313" key="2">
    <source>
        <dbReference type="EMBL" id="KAB2342643.1"/>
    </source>
</evidence>
<evidence type="ECO:0000256" key="1">
    <source>
        <dbReference type="SAM" id="MobiDB-lite"/>
    </source>
</evidence>
<dbReference type="AlphaFoldDB" id="A0A6H9YIZ1"/>